<dbReference type="RefSeq" id="WP_182493832.1">
    <property type="nucleotide sequence ID" value="NZ_JACJIS010000002.1"/>
</dbReference>
<dbReference type="Proteomes" id="UP000555003">
    <property type="component" value="Unassembled WGS sequence"/>
</dbReference>
<organism evidence="1 2">
    <name type="scientific">Flavobacterium gossypii</name>
    <dbReference type="NCBI Taxonomy" id="1646119"/>
    <lineage>
        <taxon>Bacteria</taxon>
        <taxon>Pseudomonadati</taxon>
        <taxon>Bacteroidota</taxon>
        <taxon>Flavobacteriia</taxon>
        <taxon>Flavobacteriales</taxon>
        <taxon>Flavobacteriaceae</taxon>
        <taxon>Flavobacterium</taxon>
    </lineage>
</organism>
<name>A0ABR6DRD0_9FLAO</name>
<proteinExistence type="predicted"/>
<gene>
    <name evidence="1" type="ORF">GGR22_002414</name>
</gene>
<reference evidence="1 2" key="1">
    <citation type="submission" date="2020-08" db="EMBL/GenBank/DDBJ databases">
        <title>Genomic Encyclopedia of Type Strains, Phase IV (KMG-IV): sequencing the most valuable type-strain genomes for metagenomic binning, comparative biology and taxonomic classification.</title>
        <authorList>
            <person name="Goeker M."/>
        </authorList>
    </citation>
    <scope>NUCLEOTIDE SEQUENCE [LARGE SCALE GENOMIC DNA]</scope>
    <source>
        <strain evidence="1 2">DSM 100397</strain>
    </source>
</reference>
<protein>
    <submittedName>
        <fullName evidence="1">Uncharacterized protein</fullName>
    </submittedName>
</protein>
<evidence type="ECO:0000313" key="2">
    <source>
        <dbReference type="Proteomes" id="UP000555003"/>
    </source>
</evidence>
<comment type="caution">
    <text evidence="1">The sequence shown here is derived from an EMBL/GenBank/DDBJ whole genome shotgun (WGS) entry which is preliminary data.</text>
</comment>
<accession>A0ABR6DRD0</accession>
<evidence type="ECO:0000313" key="1">
    <source>
        <dbReference type="EMBL" id="MBA9074247.1"/>
    </source>
</evidence>
<sequence length="1158" mass="130849">MPTTSFEFSYKFNSESAQNEEINAVAKSRVKEFMPSSYFFSESGLTAQAANSDAYGPINASTFRITTRFGLTNKKAFAVTGGQVLVLPQAGSQNASKVNVIIKPLKNIDVGIPIKYFIYRGLKKNMFVNGLNILESNDSTNTPFMKKVWTDLKTFNNLTNPLPNVPATLFGYNETEADTITLDQKFFNLHDETTSDPNKNYSLAIIEAGQYFGDFSDNGGFEIVLDEGAYQQEKSDTGFVINLGYGRSADVVLNVADITANPDISERIYRENVQRFLDPAAFYGAHITQEEKGEIKVVNAPDTIKYSSRAAIYENIVSKFYNKNKLYLYIQAERGRSFNFDDVLGTAALKIGSGGTISTSPYKTDSWPIIISEIEQTHQADESDNKKAANNLVFQLKYKTADKRLTVYNSHGNCMNAEVEGSFLPFTALLEEDPATQEYTKKINYNLINTYNLLSNTSLTVKNIATFIFITSEEKEVEYFNDFFGPINLMPIINPPATLPVNVVKKAVSTKNKTLYFDKEFSVMNQNLFFSGIFSTPTPPDPPVDNRMRLYVLKQVDATNNSKNEFKFFGTSGYGFYENIEQYNKLIYGNTDYYVWKGKVTDLVTSEDIETLQLINFQKEGNVLNYMQLGLTEKEFNKLIYDSETVDPSANHIPSYATNIFFHLDNSGITQGLVYTKYRLGIKYDGLFGIPVTTYPSAANEVFVYSVDGHYFFTKEFSDKHEFNVEFSSDAMVNFRTIPASYGGEFGFDWLRLGDNGEASYKDSIVSGYEDKSFWLGDTEFDTPDEAYEFMRKEYINIITAPFNDEIYYVPYLNIYPQNAMGTPAPPSTVSLLAKIKNHSAIIKYELVYDHQYFTISPINFPLGIGPIGTDPAYDINFNITCIKEFERDQTITVLAYTQQGLELEKGRVAGVIKVCKNSRLANRKQIKIALVKVRTNVTNVPGLEQIGIVNDPADCPNETSNLSKALYQSYIYGDTDSPITLDLRTDPKFHVGVAGSYITTPNFILPHANGGNMQKYLRQELYRQHGTKYRNYFKVFIFDVNTKPNSSGGFVIGNVDDIGIHSVNLYKGRNNFTMSHEAMHGFSLLHTHKEFLTTTPVVFEPVTEPNAKYVYHHAHIDLPLATDNMMSYSGNIRKSTWAWQWKIMINNIKKYVTSIEN</sequence>
<dbReference type="EMBL" id="JACJIS010000002">
    <property type="protein sequence ID" value="MBA9074247.1"/>
    <property type="molecule type" value="Genomic_DNA"/>
</dbReference>
<keyword evidence="2" id="KW-1185">Reference proteome</keyword>